<dbReference type="PANTHER" id="PTHR11439:SF521">
    <property type="entry name" value="RNA-DIRECTED DNA POLYMERASE"/>
    <property type="match status" value="1"/>
</dbReference>
<organism evidence="2 3">
    <name type="scientific">Tanacetum coccineum</name>
    <dbReference type="NCBI Taxonomy" id="301880"/>
    <lineage>
        <taxon>Eukaryota</taxon>
        <taxon>Viridiplantae</taxon>
        <taxon>Streptophyta</taxon>
        <taxon>Embryophyta</taxon>
        <taxon>Tracheophyta</taxon>
        <taxon>Spermatophyta</taxon>
        <taxon>Magnoliopsida</taxon>
        <taxon>eudicotyledons</taxon>
        <taxon>Gunneridae</taxon>
        <taxon>Pentapetalae</taxon>
        <taxon>asterids</taxon>
        <taxon>campanulids</taxon>
        <taxon>Asterales</taxon>
        <taxon>Asteraceae</taxon>
        <taxon>Asteroideae</taxon>
        <taxon>Anthemideae</taxon>
        <taxon>Anthemidinae</taxon>
        <taxon>Tanacetum</taxon>
    </lineage>
</organism>
<keyword evidence="3" id="KW-1185">Reference proteome</keyword>
<evidence type="ECO:0000313" key="2">
    <source>
        <dbReference type="EMBL" id="GJT56881.1"/>
    </source>
</evidence>
<accession>A0ABQ5F0M5</accession>
<sequence>VDQLEYSRAIGCLIYAMTSTRPDIAYAVGRLSRFTSNPSRKHWHAITRVFKYLMGTMNYCLSYVGYPSMLEAFSDASWINHVEDSSSTSGWVFLLWGGAILWASNKQTCITGFTKKYEFIALAVAGKEAEWLKNLIHEILIWPKLIAPLSIHCDSPATLAKAYSQIYNGKSRHLGTDNQEKNEKQSQNNKTGLGMEKTVKDKAKSKPESQSSQKVNRKVNWSKSKSTQVNPGAKGTCLYDFARKDFVDFRSIDWANVMEKHDAVDLSCLLWSRTDIQEKDKKKAKSKQFHARSRKGQSQKSYEHDNGFVFADISIGADIQMYAGIASWAENLLRVGHQFMQLDATSNTHCSGASIFISASSVSSSCPTSKEVRIAPWSSSLFSSSGLIFS</sequence>
<name>A0ABQ5F0M5_9ASTR</name>
<feature type="compositionally biased region" description="Polar residues" evidence="1">
    <location>
        <begin position="208"/>
        <end position="230"/>
    </location>
</feature>
<proteinExistence type="predicted"/>
<feature type="region of interest" description="Disordered" evidence="1">
    <location>
        <begin position="281"/>
        <end position="300"/>
    </location>
</feature>
<reference evidence="2" key="1">
    <citation type="journal article" date="2022" name="Int. J. Mol. Sci.">
        <title>Draft Genome of Tanacetum Coccineum: Genomic Comparison of Closely Related Tanacetum-Family Plants.</title>
        <authorList>
            <person name="Yamashiro T."/>
            <person name="Shiraishi A."/>
            <person name="Nakayama K."/>
            <person name="Satake H."/>
        </authorList>
    </citation>
    <scope>NUCLEOTIDE SEQUENCE</scope>
</reference>
<feature type="non-terminal residue" evidence="2">
    <location>
        <position position="1"/>
    </location>
</feature>
<dbReference type="PANTHER" id="PTHR11439">
    <property type="entry name" value="GAG-POL-RELATED RETROTRANSPOSON"/>
    <property type="match status" value="1"/>
</dbReference>
<gene>
    <name evidence="2" type="ORF">Tco_0991935</name>
</gene>
<dbReference type="EMBL" id="BQNB010016885">
    <property type="protein sequence ID" value="GJT56881.1"/>
    <property type="molecule type" value="Genomic_DNA"/>
</dbReference>
<protein>
    <recommendedName>
        <fullName evidence="4">Zinc finger, CCHC-type</fullName>
    </recommendedName>
</protein>
<evidence type="ECO:0000256" key="1">
    <source>
        <dbReference type="SAM" id="MobiDB-lite"/>
    </source>
</evidence>
<feature type="compositionally biased region" description="Basic and acidic residues" evidence="1">
    <location>
        <begin position="197"/>
        <end position="207"/>
    </location>
</feature>
<feature type="compositionally biased region" description="Basic and acidic residues" evidence="1">
    <location>
        <begin position="174"/>
        <end position="184"/>
    </location>
</feature>
<evidence type="ECO:0008006" key="4">
    <source>
        <dbReference type="Google" id="ProtNLM"/>
    </source>
</evidence>
<comment type="caution">
    <text evidence="2">The sequence shown here is derived from an EMBL/GenBank/DDBJ whole genome shotgun (WGS) entry which is preliminary data.</text>
</comment>
<reference evidence="2" key="2">
    <citation type="submission" date="2022-01" db="EMBL/GenBank/DDBJ databases">
        <authorList>
            <person name="Yamashiro T."/>
            <person name="Shiraishi A."/>
            <person name="Satake H."/>
            <person name="Nakayama K."/>
        </authorList>
    </citation>
    <scope>NUCLEOTIDE SEQUENCE</scope>
</reference>
<feature type="region of interest" description="Disordered" evidence="1">
    <location>
        <begin position="172"/>
        <end position="231"/>
    </location>
</feature>
<dbReference type="CDD" id="cd09272">
    <property type="entry name" value="RNase_HI_RT_Ty1"/>
    <property type="match status" value="1"/>
</dbReference>
<evidence type="ECO:0000313" key="3">
    <source>
        <dbReference type="Proteomes" id="UP001151760"/>
    </source>
</evidence>
<feature type="compositionally biased region" description="Basic residues" evidence="1">
    <location>
        <begin position="282"/>
        <end position="297"/>
    </location>
</feature>
<dbReference type="Proteomes" id="UP001151760">
    <property type="component" value="Unassembled WGS sequence"/>
</dbReference>